<dbReference type="SUPFAM" id="SSF53335">
    <property type="entry name" value="S-adenosyl-L-methionine-dependent methyltransferases"/>
    <property type="match status" value="1"/>
</dbReference>
<dbReference type="Gene3D" id="3.40.50.150">
    <property type="entry name" value="Vaccinia Virus protein VP39"/>
    <property type="match status" value="1"/>
</dbReference>
<keyword evidence="4 7" id="KW-0808">Transferase</keyword>
<dbReference type="GO" id="GO:0003676">
    <property type="term" value="F:nucleic acid binding"/>
    <property type="evidence" value="ECO:0007669"/>
    <property type="project" value="InterPro"/>
</dbReference>
<gene>
    <name evidence="7" type="ORF">PEB0149_021120</name>
</gene>
<feature type="domain" description="Methyltransferase small" evidence="6">
    <location>
        <begin position="162"/>
        <end position="329"/>
    </location>
</feature>
<dbReference type="PANTHER" id="PTHR47816:SF4">
    <property type="entry name" value="RIBOSOMAL RNA SMALL SUBUNIT METHYLTRANSFERASE C"/>
    <property type="match status" value="1"/>
</dbReference>
<keyword evidence="3 7" id="KW-0489">Methyltransferase</keyword>
<organism evidence="7 8">
    <name type="scientific">Bartonella apis</name>
    <dbReference type="NCBI Taxonomy" id="1686310"/>
    <lineage>
        <taxon>Bacteria</taxon>
        <taxon>Pseudomonadati</taxon>
        <taxon>Pseudomonadota</taxon>
        <taxon>Alphaproteobacteria</taxon>
        <taxon>Hyphomicrobiales</taxon>
        <taxon>Bartonellaceae</taxon>
        <taxon>Bartonella</taxon>
    </lineage>
</organism>
<accession>A0A1R0FCF1</accession>
<dbReference type="InterPro" id="IPR002052">
    <property type="entry name" value="DNA_methylase_N6_adenine_CS"/>
</dbReference>
<dbReference type="GO" id="GO:0052914">
    <property type="term" value="F:16S rRNA (guanine(1207)-N(2))-methyltransferase activity"/>
    <property type="evidence" value="ECO:0007669"/>
    <property type="project" value="UniProtKB-EC"/>
</dbReference>
<dbReference type="PANTHER" id="PTHR47816">
    <property type="entry name" value="RIBOSOMAL RNA SMALL SUBUNIT METHYLTRANSFERASE C"/>
    <property type="match status" value="1"/>
</dbReference>
<evidence type="ECO:0000256" key="3">
    <source>
        <dbReference type="ARBA" id="ARBA00022603"/>
    </source>
</evidence>
<dbReference type="PROSITE" id="PS00092">
    <property type="entry name" value="N6_MTASE"/>
    <property type="match status" value="1"/>
</dbReference>
<keyword evidence="1" id="KW-0963">Cytoplasm</keyword>
<reference evidence="7 8" key="1">
    <citation type="submission" date="2016-12" db="EMBL/GenBank/DDBJ databases">
        <title>Comparative genomics of Bartonella apis.</title>
        <authorList>
            <person name="Engel P."/>
        </authorList>
    </citation>
    <scope>NUCLEOTIDE SEQUENCE [LARGE SCALE GENOMIC DNA]</scope>
    <source>
        <strain evidence="7 8">PEB0149</strain>
    </source>
</reference>
<evidence type="ECO:0000256" key="5">
    <source>
        <dbReference type="ARBA" id="ARBA00022691"/>
    </source>
</evidence>
<keyword evidence="8" id="KW-1185">Reference proteome</keyword>
<evidence type="ECO:0000313" key="8">
    <source>
        <dbReference type="Proteomes" id="UP000187344"/>
    </source>
</evidence>
<dbReference type="OrthoDB" id="9816072at2"/>
<dbReference type="InterPro" id="IPR046977">
    <property type="entry name" value="RsmC/RlmG"/>
</dbReference>
<evidence type="ECO:0000313" key="7">
    <source>
        <dbReference type="EMBL" id="OLY44640.1"/>
    </source>
</evidence>
<dbReference type="CDD" id="cd02440">
    <property type="entry name" value="AdoMet_MTases"/>
    <property type="match status" value="1"/>
</dbReference>
<protein>
    <submittedName>
        <fullName evidence="7">16S rRNA (Guanine1207-N2)-methyltransferase</fullName>
        <ecNumber evidence="7">2.1.1.172</ecNumber>
    </submittedName>
</protein>
<name>A0A1R0FCF1_9HYPH</name>
<sequence>MSVFLPFRQGVIGLPQLDNFWCAFGLTEKPEKEWVKSIEIIQPWRADFLNFQEAGFKCLPEMSDEKKIFSGGLLELNKHKKFNQNRFLTLLRVVKAGGTIVVSGDKSSGASSFMKWVNVIVPVEQKLSKAHGIVFWLTVPEELDEKLLETLIERPQSFDDGFTTQAGMFSNGRIDQGSQMLVKYMDRVVFGKTADFGAGWGYLSYEAIKEAKKLGELDLYEADYNSLAAAKMHLGRLSTRITIDYLWQDITREPIDRIYDTVLSNPPFHDGRAADVSLGQKFIETAARRLKPGGCFLMVANRQLPYEATLQKCFRKVLVLEEQNGFKVIEARK</sequence>
<evidence type="ECO:0000256" key="1">
    <source>
        <dbReference type="ARBA" id="ARBA00022490"/>
    </source>
</evidence>
<comment type="caution">
    <text evidence="7">The sequence shown here is derived from an EMBL/GenBank/DDBJ whole genome shotgun (WGS) entry which is preliminary data.</text>
</comment>
<dbReference type="EC" id="2.1.1.172" evidence="7"/>
<keyword evidence="5" id="KW-0949">S-adenosyl-L-methionine</keyword>
<dbReference type="EMBL" id="LXYT01000001">
    <property type="protein sequence ID" value="OLY44640.1"/>
    <property type="molecule type" value="Genomic_DNA"/>
</dbReference>
<evidence type="ECO:0000259" key="6">
    <source>
        <dbReference type="Pfam" id="PF05175"/>
    </source>
</evidence>
<dbReference type="InterPro" id="IPR029063">
    <property type="entry name" value="SAM-dependent_MTases_sf"/>
</dbReference>
<dbReference type="Pfam" id="PF05175">
    <property type="entry name" value="MTS"/>
    <property type="match status" value="1"/>
</dbReference>
<proteinExistence type="predicted"/>
<evidence type="ECO:0000256" key="2">
    <source>
        <dbReference type="ARBA" id="ARBA00022552"/>
    </source>
</evidence>
<dbReference type="InterPro" id="IPR007848">
    <property type="entry name" value="Small_mtfrase_dom"/>
</dbReference>
<keyword evidence="2" id="KW-0698">rRNA processing</keyword>
<dbReference type="RefSeq" id="WP_075869741.1">
    <property type="nucleotide sequence ID" value="NZ_CALYQA010000005.1"/>
</dbReference>
<dbReference type="AlphaFoldDB" id="A0A1R0FCF1"/>
<dbReference type="Proteomes" id="UP000187344">
    <property type="component" value="Unassembled WGS sequence"/>
</dbReference>
<evidence type="ECO:0000256" key="4">
    <source>
        <dbReference type="ARBA" id="ARBA00022679"/>
    </source>
</evidence>